<keyword evidence="1" id="KW-0472">Membrane</keyword>
<protein>
    <recommendedName>
        <fullName evidence="4">DUF3592 domain-containing protein</fullName>
    </recommendedName>
</protein>
<reference evidence="2 3" key="1">
    <citation type="submission" date="2020-08" db="EMBL/GenBank/DDBJ databases">
        <title>Genomic Encyclopedia of Type Strains, Phase IV (KMG-V): Genome sequencing to study the core and pangenomes of soil and plant-associated prokaryotes.</title>
        <authorList>
            <person name="Whitman W."/>
        </authorList>
    </citation>
    <scope>NUCLEOTIDE SEQUENCE [LARGE SCALE GENOMIC DNA]</scope>
    <source>
        <strain evidence="2 3">ANJLi2</strain>
    </source>
</reference>
<name>A0ABR6PFU9_9SPHI</name>
<dbReference type="Proteomes" id="UP000541583">
    <property type="component" value="Unassembled WGS sequence"/>
</dbReference>
<keyword evidence="1" id="KW-0812">Transmembrane</keyword>
<comment type="caution">
    <text evidence="2">The sequence shown here is derived from an EMBL/GenBank/DDBJ whole genome shotgun (WGS) entry which is preliminary data.</text>
</comment>
<gene>
    <name evidence="2" type="ORF">HDF23_001382</name>
</gene>
<organism evidence="2 3">
    <name type="scientific">Mucilaginibacter lappiensis</name>
    <dbReference type="NCBI Taxonomy" id="354630"/>
    <lineage>
        <taxon>Bacteria</taxon>
        <taxon>Pseudomonadati</taxon>
        <taxon>Bacteroidota</taxon>
        <taxon>Sphingobacteriia</taxon>
        <taxon>Sphingobacteriales</taxon>
        <taxon>Sphingobacteriaceae</taxon>
        <taxon>Mucilaginibacter</taxon>
    </lineage>
</organism>
<evidence type="ECO:0000256" key="1">
    <source>
        <dbReference type="SAM" id="Phobius"/>
    </source>
</evidence>
<keyword evidence="3" id="KW-1185">Reference proteome</keyword>
<evidence type="ECO:0000313" key="3">
    <source>
        <dbReference type="Proteomes" id="UP000541583"/>
    </source>
</evidence>
<accession>A0ABR6PFU9</accession>
<proteinExistence type="predicted"/>
<keyword evidence="1" id="KW-1133">Transmembrane helix</keyword>
<dbReference type="EMBL" id="JACHCB010000002">
    <property type="protein sequence ID" value="MBB6108647.1"/>
    <property type="molecule type" value="Genomic_DNA"/>
</dbReference>
<evidence type="ECO:0000313" key="2">
    <source>
        <dbReference type="EMBL" id="MBB6108647.1"/>
    </source>
</evidence>
<evidence type="ECO:0008006" key="4">
    <source>
        <dbReference type="Google" id="ProtNLM"/>
    </source>
</evidence>
<sequence length="129" mass="14601">MMLLTILLVCMIYYQLVTRRFTASAIQATARIISNNRYQATKSSVFIPTIVFTDHNGQEITVDAGMSGASSLWRKTHYTGEELIILYEPSNPKNFIADSWYGRFVYTFKKAAVAILVIILAGLIFIILR</sequence>
<feature type="transmembrane region" description="Helical" evidence="1">
    <location>
        <begin position="111"/>
        <end position="128"/>
    </location>
</feature>